<dbReference type="PRINTS" id="PR00313">
    <property type="entry name" value="CABNDNGRPT"/>
</dbReference>
<evidence type="ECO:0000313" key="1">
    <source>
        <dbReference type="EMBL" id="SFQ35924.1"/>
    </source>
</evidence>
<proteinExistence type="predicted"/>
<dbReference type="RefSeq" id="WP_093010277.1">
    <property type="nucleotide sequence ID" value="NZ_FOXV01000004.1"/>
</dbReference>
<dbReference type="Gene3D" id="3.40.50.1820">
    <property type="entry name" value="alpha/beta hydrolase"/>
    <property type="match status" value="1"/>
</dbReference>
<dbReference type="InterPro" id="IPR018511">
    <property type="entry name" value="Hemolysin-typ_Ca-bd_CS"/>
</dbReference>
<dbReference type="SUPFAM" id="SSF51120">
    <property type="entry name" value="beta-Roll"/>
    <property type="match status" value="1"/>
</dbReference>
<dbReference type="InterPro" id="IPR029058">
    <property type="entry name" value="AB_hydrolase_fold"/>
</dbReference>
<gene>
    <name evidence="1" type="ORF">SAMN05421853_104153</name>
</gene>
<reference evidence="2" key="1">
    <citation type="submission" date="2016-10" db="EMBL/GenBank/DDBJ databases">
        <authorList>
            <person name="Varghese N."/>
            <person name="Submissions S."/>
        </authorList>
    </citation>
    <scope>NUCLEOTIDE SEQUENCE [LARGE SCALE GENOMIC DNA]</scope>
    <source>
        <strain evidence="2">JCM 10271</strain>
    </source>
</reference>
<dbReference type="InterPro" id="IPR001343">
    <property type="entry name" value="Hemolysn_Ca-bd"/>
</dbReference>
<dbReference type="Pfam" id="PF00353">
    <property type="entry name" value="HemolysinCabind"/>
    <property type="match status" value="2"/>
</dbReference>
<dbReference type="STRING" id="93684.SAMN05421853_104153"/>
<evidence type="ECO:0000313" key="2">
    <source>
        <dbReference type="Proteomes" id="UP000243106"/>
    </source>
</evidence>
<dbReference type="AlphaFoldDB" id="A0A1I5XVI6"/>
<dbReference type="Gene3D" id="2.150.10.10">
    <property type="entry name" value="Serralysin-like metalloprotease, C-terminal"/>
    <property type="match status" value="1"/>
</dbReference>
<protein>
    <recommendedName>
        <fullName evidence="3">Hemolysin-type calcium-binding repeat-containing protein</fullName>
    </recommendedName>
</protein>
<evidence type="ECO:0008006" key="3">
    <source>
        <dbReference type="Google" id="ProtNLM"/>
    </source>
</evidence>
<organism evidence="1 2">
    <name type="scientific">Roseivivax halotolerans</name>
    <dbReference type="NCBI Taxonomy" id="93684"/>
    <lineage>
        <taxon>Bacteria</taxon>
        <taxon>Pseudomonadati</taxon>
        <taxon>Pseudomonadota</taxon>
        <taxon>Alphaproteobacteria</taxon>
        <taxon>Rhodobacterales</taxon>
        <taxon>Roseobacteraceae</taxon>
        <taxon>Roseivivax</taxon>
    </lineage>
</organism>
<sequence>MAIPIQPPGPTEVDAIRAAAFLTRIVNGESEVAAEFADPSVEHGYGDDYASFIAATTAGAPGGAWHVLGAEDFPPGSFGADVRYTEGGLYIGGPRNGAEALAVQAEIGGETVLILTFRGSDGVDALLGQTFTAQGAAAYYDDLSPFIEAAALYAGDPANGIDAVIVAGHSLGATMADIFTLTDAELFAGLPLTVVSIASAGVPPSLFPDASGPLTPPEAVTHLGIAHAGDPIRFPEAEPLVLNQVLVDNLHFAPDIVIELPSVDTDVRGDPPFGAEHSSVLYWENLAALTDDPLFEFYEDQTLILGASDYGTVPDYTGTGTLPSGEVIGAEGFSVDDDAPGLLGTEGDDFILGLDGNDRLIGRAGDDLLSGGEGADTLIGGAGDDVLLLRTGDAASGGSGADRFIADAGADSALILGFDPGADVIDLALTGAEEADLVIRSGAFVAHVDYGSGALTLFGAGTSLVSPEDFVFAEPELLV</sequence>
<dbReference type="InterPro" id="IPR011049">
    <property type="entry name" value="Serralysin-like_metalloprot_C"/>
</dbReference>
<name>A0A1I5XVI6_9RHOB</name>
<keyword evidence="2" id="KW-1185">Reference proteome</keyword>
<accession>A0A1I5XVI6</accession>
<dbReference type="PROSITE" id="PS00330">
    <property type="entry name" value="HEMOLYSIN_CALCIUM"/>
    <property type="match status" value="2"/>
</dbReference>
<dbReference type="EMBL" id="FOXV01000004">
    <property type="protein sequence ID" value="SFQ35924.1"/>
    <property type="molecule type" value="Genomic_DNA"/>
</dbReference>
<dbReference type="SUPFAM" id="SSF53474">
    <property type="entry name" value="alpha/beta-Hydrolases"/>
    <property type="match status" value="1"/>
</dbReference>
<dbReference type="GO" id="GO:0005509">
    <property type="term" value="F:calcium ion binding"/>
    <property type="evidence" value="ECO:0007669"/>
    <property type="project" value="InterPro"/>
</dbReference>
<dbReference type="Proteomes" id="UP000243106">
    <property type="component" value="Unassembled WGS sequence"/>
</dbReference>